<dbReference type="PANTHER" id="PTHR31545">
    <property type="entry name" value="SEEDY PROTEIN A/C FAMILY MEMBER"/>
    <property type="match status" value="1"/>
</dbReference>
<protein>
    <submittedName>
        <fullName evidence="1">Uncharacterized protein</fullName>
    </submittedName>
</protein>
<comment type="caution">
    <text evidence="1">The sequence shown here is derived from an EMBL/GenBank/DDBJ whole genome shotgun (WGS) entry which is preliminary data.</text>
</comment>
<dbReference type="PANTHER" id="PTHR31545:SF4">
    <property type="entry name" value="SPEEDY PROTEIN A"/>
    <property type="match status" value="1"/>
</dbReference>
<dbReference type="Proteomes" id="UP001476798">
    <property type="component" value="Unassembled WGS sequence"/>
</dbReference>
<evidence type="ECO:0000313" key="1">
    <source>
        <dbReference type="EMBL" id="MEQ2167282.1"/>
    </source>
</evidence>
<dbReference type="EMBL" id="JAHRIO010030076">
    <property type="protein sequence ID" value="MEQ2167282.1"/>
    <property type="molecule type" value="Genomic_DNA"/>
</dbReference>
<reference evidence="1 2" key="1">
    <citation type="submission" date="2021-06" db="EMBL/GenBank/DDBJ databases">
        <authorList>
            <person name="Palmer J.M."/>
        </authorList>
    </citation>
    <scope>NUCLEOTIDE SEQUENCE [LARGE SCALE GENOMIC DNA]</scope>
    <source>
        <strain evidence="1 2">GA_2019</strain>
        <tissue evidence="1">Muscle</tissue>
    </source>
</reference>
<accession>A0ABV0N7A8</accession>
<dbReference type="InterPro" id="IPR052316">
    <property type="entry name" value="Speedy-Ringo_regulator"/>
</dbReference>
<keyword evidence="2" id="KW-1185">Reference proteome</keyword>
<name>A0ABV0N7A8_9TELE</name>
<organism evidence="1 2">
    <name type="scientific">Goodea atripinnis</name>
    <dbReference type="NCBI Taxonomy" id="208336"/>
    <lineage>
        <taxon>Eukaryota</taxon>
        <taxon>Metazoa</taxon>
        <taxon>Chordata</taxon>
        <taxon>Craniata</taxon>
        <taxon>Vertebrata</taxon>
        <taxon>Euteleostomi</taxon>
        <taxon>Actinopterygii</taxon>
        <taxon>Neopterygii</taxon>
        <taxon>Teleostei</taxon>
        <taxon>Neoteleostei</taxon>
        <taxon>Acanthomorphata</taxon>
        <taxon>Ovalentaria</taxon>
        <taxon>Atherinomorphae</taxon>
        <taxon>Cyprinodontiformes</taxon>
        <taxon>Goodeidae</taxon>
        <taxon>Goodea</taxon>
    </lineage>
</organism>
<proteinExistence type="predicted"/>
<gene>
    <name evidence="1" type="ORF">GOODEAATRI_002540</name>
</gene>
<sequence>MMKTPPSASLRVKRKNVRQIRKHFCLSRANGQDPDGSLWKIQPGQRDVHFTKMPTTVMAIVPSHFVWQRQRSDHHSGALRQYNEQGAARFPRGPSASPVSCALCNFSSRFHRICSGRPTAQTSGSSYLNPFAPAFTFELTPPRVPNRMTEEDTTKAQKSCCFCPEELPSKRLFHFVDSFQTIWLQFSMRKMAI</sequence>
<evidence type="ECO:0000313" key="2">
    <source>
        <dbReference type="Proteomes" id="UP001476798"/>
    </source>
</evidence>